<dbReference type="EMBL" id="JAATVY010000039">
    <property type="protein sequence ID" value="NJC73897.1"/>
    <property type="molecule type" value="Genomic_DNA"/>
</dbReference>
<keyword evidence="2" id="KW-0472">Membrane</keyword>
<dbReference type="RefSeq" id="WP_167928803.1">
    <property type="nucleotide sequence ID" value="NZ_JAATVY010000039.1"/>
</dbReference>
<comment type="caution">
    <text evidence="4">The sequence shown here is derived from an EMBL/GenBank/DDBJ whole genome shotgun (WGS) entry which is preliminary data.</text>
</comment>
<gene>
    <name evidence="4" type="ORF">HC031_29915</name>
</gene>
<feature type="region of interest" description="Disordered" evidence="1">
    <location>
        <begin position="1"/>
        <end position="30"/>
    </location>
</feature>
<feature type="transmembrane region" description="Helical" evidence="2">
    <location>
        <begin position="268"/>
        <end position="289"/>
    </location>
</feature>
<evidence type="ECO:0000256" key="2">
    <source>
        <dbReference type="SAM" id="Phobius"/>
    </source>
</evidence>
<protein>
    <submittedName>
        <fullName evidence="4">Acyltransferase</fullName>
    </submittedName>
</protein>
<feature type="transmembrane region" description="Helical" evidence="2">
    <location>
        <begin position="206"/>
        <end position="224"/>
    </location>
</feature>
<keyword evidence="4" id="KW-0808">Transferase</keyword>
<feature type="transmembrane region" description="Helical" evidence="2">
    <location>
        <begin position="154"/>
        <end position="173"/>
    </location>
</feature>
<evidence type="ECO:0000313" key="4">
    <source>
        <dbReference type="EMBL" id="NJC73897.1"/>
    </source>
</evidence>
<feature type="transmembrane region" description="Helical" evidence="2">
    <location>
        <begin position="180"/>
        <end position="200"/>
    </location>
</feature>
<feature type="transmembrane region" description="Helical" evidence="2">
    <location>
        <begin position="231"/>
        <end position="253"/>
    </location>
</feature>
<evidence type="ECO:0000259" key="3">
    <source>
        <dbReference type="Pfam" id="PF01757"/>
    </source>
</evidence>
<sequence length="390" mass="42117">MASGIDTGRPQAPLTDRPPTVSPNQPVARTRPRSRYLDALRAAAIVRVYLHHTLWISWLTVIFPSMSVMFALAGCLTASSLDRRGGIGTVRTRTRRLLPPLWALALIATPVMLAHGWLVDPDSPLHWPDLAWWLFPLANPPASSWGLPFALALWYLRAYLWLVLLSPILWWAYRRWPLPTLLAPMAAAALFYSPLVNLPADKVTDVVLSTATYGTCWLIGFARYTRQLDRLPGWACAVLVAALTGAGLGWAAFHGGVANLSDDALADLLWGTGYALGLMRVRPTLAWLARTPRLSRLVSLINARSVTIYVWHLPALFATAALLKLAGVNVDSAGGMALTLVAGSVLTALAVMATGWIEDLAAHRRPAIIPPAATAQPAPTGQPVPVPSAA</sequence>
<proteinExistence type="predicted"/>
<keyword evidence="5" id="KW-1185">Reference proteome</keyword>
<feature type="transmembrane region" description="Helical" evidence="2">
    <location>
        <begin position="335"/>
        <end position="357"/>
    </location>
</feature>
<dbReference type="InterPro" id="IPR002656">
    <property type="entry name" value="Acyl_transf_3_dom"/>
</dbReference>
<evidence type="ECO:0000256" key="1">
    <source>
        <dbReference type="SAM" id="MobiDB-lite"/>
    </source>
</evidence>
<dbReference type="GO" id="GO:0016746">
    <property type="term" value="F:acyltransferase activity"/>
    <property type="evidence" value="ECO:0007669"/>
    <property type="project" value="UniProtKB-KW"/>
</dbReference>
<feature type="transmembrane region" description="Helical" evidence="2">
    <location>
        <begin position="97"/>
        <end position="118"/>
    </location>
</feature>
<feature type="transmembrane region" description="Helical" evidence="2">
    <location>
        <begin position="301"/>
        <end position="323"/>
    </location>
</feature>
<reference evidence="4 5" key="1">
    <citation type="submission" date="2020-03" db="EMBL/GenBank/DDBJ databases">
        <title>WGS of the type strain of Planosporangium spp.</title>
        <authorList>
            <person name="Thawai C."/>
        </authorList>
    </citation>
    <scope>NUCLEOTIDE SEQUENCE [LARGE SCALE GENOMIC DNA]</scope>
    <source>
        <strain evidence="4 5">TBRC 5610</strain>
    </source>
</reference>
<accession>A0ABX0Y710</accession>
<keyword evidence="4" id="KW-0012">Acyltransferase</keyword>
<feature type="domain" description="Acyltransferase 3" evidence="3">
    <location>
        <begin position="36"/>
        <end position="352"/>
    </location>
</feature>
<keyword evidence="2" id="KW-0812">Transmembrane</keyword>
<dbReference type="Proteomes" id="UP000722989">
    <property type="component" value="Unassembled WGS sequence"/>
</dbReference>
<keyword evidence="2" id="KW-1133">Transmembrane helix</keyword>
<organism evidence="4 5">
    <name type="scientific">Planosporangium thailandense</name>
    <dbReference type="NCBI Taxonomy" id="765197"/>
    <lineage>
        <taxon>Bacteria</taxon>
        <taxon>Bacillati</taxon>
        <taxon>Actinomycetota</taxon>
        <taxon>Actinomycetes</taxon>
        <taxon>Micromonosporales</taxon>
        <taxon>Micromonosporaceae</taxon>
        <taxon>Planosporangium</taxon>
    </lineage>
</organism>
<feature type="transmembrane region" description="Helical" evidence="2">
    <location>
        <begin position="55"/>
        <end position="76"/>
    </location>
</feature>
<name>A0ABX0Y710_9ACTN</name>
<evidence type="ECO:0000313" key="5">
    <source>
        <dbReference type="Proteomes" id="UP000722989"/>
    </source>
</evidence>
<dbReference type="Pfam" id="PF01757">
    <property type="entry name" value="Acyl_transf_3"/>
    <property type="match status" value="1"/>
</dbReference>